<evidence type="ECO:0000256" key="4">
    <source>
        <dbReference type="PROSITE-ProRule" id="PRU00409"/>
    </source>
</evidence>
<dbReference type="GO" id="GO:0006633">
    <property type="term" value="P:fatty acid biosynthetic process"/>
    <property type="evidence" value="ECO:0007669"/>
    <property type="project" value="InterPro"/>
</dbReference>
<dbReference type="GO" id="GO:0005739">
    <property type="term" value="C:mitochondrion"/>
    <property type="evidence" value="ECO:0007669"/>
    <property type="project" value="TreeGrafter"/>
</dbReference>
<dbReference type="InterPro" id="IPR011054">
    <property type="entry name" value="Rudment_hybrid_motif"/>
</dbReference>
<protein>
    <recommendedName>
        <fullName evidence="9">Acetyl-CoA carboxylase</fullName>
    </recommendedName>
</protein>
<dbReference type="GO" id="GO:0003989">
    <property type="term" value="F:acetyl-CoA carboxylase activity"/>
    <property type="evidence" value="ECO:0007669"/>
    <property type="project" value="InterPro"/>
</dbReference>
<dbReference type="PROSITE" id="PS00867">
    <property type="entry name" value="CPSASE_2"/>
    <property type="match status" value="1"/>
</dbReference>
<proteinExistence type="predicted"/>
<evidence type="ECO:0000256" key="1">
    <source>
        <dbReference type="ARBA" id="ARBA00022598"/>
    </source>
</evidence>
<evidence type="ECO:0000256" key="2">
    <source>
        <dbReference type="ARBA" id="ARBA00022741"/>
    </source>
</evidence>
<dbReference type="GO" id="GO:0046872">
    <property type="term" value="F:metal ion binding"/>
    <property type="evidence" value="ECO:0007669"/>
    <property type="project" value="InterPro"/>
</dbReference>
<name>J9B2G6_WUCBA</name>
<dbReference type="Gene3D" id="3.30.470.20">
    <property type="entry name" value="ATP-grasp fold, B domain"/>
    <property type="match status" value="1"/>
</dbReference>
<dbReference type="Pfam" id="PF21385">
    <property type="entry name" value="ACCA_BT"/>
    <property type="match status" value="1"/>
</dbReference>
<keyword evidence="2 4" id="KW-0547">Nucleotide-binding</keyword>
<accession>J9B2G6</accession>
<dbReference type="InterPro" id="IPR011764">
    <property type="entry name" value="Biotin_carboxylation_dom"/>
</dbReference>
<comment type="caution">
    <text evidence="7">The sequence shown here is derived from an EMBL/GenBank/DDBJ whole genome shotgun (WGS) entry which is preliminary data.</text>
</comment>
<dbReference type="InterPro" id="IPR013537">
    <property type="entry name" value="AcCoA_COase_cen"/>
</dbReference>
<dbReference type="Pfam" id="PF08326">
    <property type="entry name" value="ACC_central"/>
    <property type="match status" value="1"/>
</dbReference>
<reference evidence="8" key="1">
    <citation type="submission" date="2012-08" db="EMBL/GenBank/DDBJ databases">
        <title>The Genome Sequence of Wuchereria bancrofti.</title>
        <authorList>
            <person name="Nutman T.B."/>
            <person name="Fink D.L."/>
            <person name="Russ C."/>
            <person name="Young S."/>
            <person name="Zeng Q."/>
            <person name="Koehrsen M."/>
            <person name="Alvarado L."/>
            <person name="Berlin A."/>
            <person name="Chapman S.B."/>
            <person name="Chen Z."/>
            <person name="Freedman E."/>
            <person name="Gellesch M."/>
            <person name="Goldberg J."/>
            <person name="Griggs A."/>
            <person name="Gujja S."/>
            <person name="Heilman E.R."/>
            <person name="Heiman D."/>
            <person name="Hepburn T."/>
            <person name="Howarth C."/>
            <person name="Jen D."/>
            <person name="Larson L."/>
            <person name="Lewis B."/>
            <person name="Mehta T."/>
            <person name="Park D."/>
            <person name="Pearson M."/>
            <person name="Roberts A."/>
            <person name="Saif S."/>
            <person name="Shea T."/>
            <person name="Shenoy N."/>
            <person name="Sisk P."/>
            <person name="Stolte C."/>
            <person name="Sykes S."/>
            <person name="Walk T."/>
            <person name="White J."/>
            <person name="Yandava C."/>
            <person name="Haas B."/>
            <person name="Henn M.R."/>
            <person name="Nusbaum C."/>
            <person name="Birren B."/>
        </authorList>
    </citation>
    <scope>NUCLEOTIDE SEQUENCE [LARGE SCALE GENOMIC DNA]</scope>
    <source>
        <strain evidence="8">NA</strain>
    </source>
</reference>
<dbReference type="Pfam" id="PF02786">
    <property type="entry name" value="CPSase_L_D2"/>
    <property type="match status" value="1"/>
</dbReference>
<evidence type="ECO:0000259" key="6">
    <source>
        <dbReference type="PROSITE" id="PS50979"/>
    </source>
</evidence>
<organism evidence="7 8">
    <name type="scientific">Wuchereria bancrofti</name>
    <dbReference type="NCBI Taxonomy" id="6293"/>
    <lineage>
        <taxon>Eukaryota</taxon>
        <taxon>Metazoa</taxon>
        <taxon>Ecdysozoa</taxon>
        <taxon>Nematoda</taxon>
        <taxon>Chromadorea</taxon>
        <taxon>Rhabditida</taxon>
        <taxon>Spirurina</taxon>
        <taxon>Spiruromorpha</taxon>
        <taxon>Filarioidea</taxon>
        <taxon>Onchocercidae</taxon>
        <taxon>Wuchereria</taxon>
    </lineage>
</organism>
<feature type="non-terminal residue" evidence="7">
    <location>
        <position position="807"/>
    </location>
</feature>
<dbReference type="FunFam" id="2.40.50.100:FF:000005">
    <property type="entry name" value="Acetyl-CoA carboxylase 1"/>
    <property type="match status" value="1"/>
</dbReference>
<dbReference type="AlphaFoldDB" id="J9B2G6"/>
<dbReference type="InterPro" id="IPR005479">
    <property type="entry name" value="CPAse_ATP-bd"/>
</dbReference>
<evidence type="ECO:0000256" key="3">
    <source>
        <dbReference type="ARBA" id="ARBA00022840"/>
    </source>
</evidence>
<dbReference type="PANTHER" id="PTHR45728:SF3">
    <property type="entry name" value="ACETYL-COA CARBOXYLASE"/>
    <property type="match status" value="1"/>
</dbReference>
<feature type="domain" description="ATP-grasp" evidence="5">
    <location>
        <begin position="2"/>
        <end position="54"/>
    </location>
</feature>
<dbReference type="SUPFAM" id="SSF56059">
    <property type="entry name" value="Glutathione synthetase ATP-binding domain-like"/>
    <property type="match status" value="1"/>
</dbReference>
<dbReference type="SMART" id="SM00878">
    <property type="entry name" value="Biotin_carb_C"/>
    <property type="match status" value="1"/>
</dbReference>
<evidence type="ECO:0000313" key="7">
    <source>
        <dbReference type="EMBL" id="EJW81115.1"/>
    </source>
</evidence>
<dbReference type="PROSITE" id="PS50975">
    <property type="entry name" value="ATP_GRASP"/>
    <property type="match status" value="1"/>
</dbReference>
<gene>
    <name evidence="7" type="ORF">WUBG_07974</name>
</gene>
<dbReference type="EMBL" id="ADBV01003913">
    <property type="protein sequence ID" value="EJW81115.1"/>
    <property type="molecule type" value="Genomic_DNA"/>
</dbReference>
<dbReference type="InterPro" id="IPR049074">
    <property type="entry name" value="ACCA_BT"/>
</dbReference>
<keyword evidence="1" id="KW-0436">Ligase</keyword>
<keyword evidence="3 4" id="KW-0067">ATP-binding</keyword>
<dbReference type="InterPro" id="IPR049076">
    <property type="entry name" value="ACCA"/>
</dbReference>
<sequence>MVGYVSAGTVEYLFLPQTNEYFFLELNPRLQVEHPLSEMLTNVNLPAAQLQIAMGVPLQCISEVRLYYGKSRYGTDKIPFHLIHPHCDKHVVSVRITSEDPEENFRPASGEITNLNFRSTQFVWGYFSHVGAGSLHEFADSQFGHLFATGSTRHLAISNMLNALQELQLQSKFPVTLPYLISLFKDSEFEQNKIDTTWLDRRIASKKHTVELPPLPMAVAYGSMLIAHSKITEAFSAFSNAISRGRILQPSDLTETHQVELIFDNIKYSVTATRTSNFEYMIKMNGRCVPVEYRELRNGTLLLKYKDRSHPCYIEEEPERYKVHIGRMQIIFEKENDPTVLRSSCAGKLLSFEAENGELLLPGQIYASMESMKVVLDMRVKKVGGRFEKVAQPGQMLHPGTLVARLEAENGLTVTKPIDFEDSFAEWTQNIAKKSPINMYFTNVVQEVHNVFDGYCKTEPTFSNYADSLVESLFSVLNDQSLPYEQMQQKLAVMKSRIKPKILNQLNEFLEVCADNFPVKKVRKAIEDYLNDLDPQKTKEEKMIFEPITRVLAKFEDGTEGHIALVLDDLLGHYYKSEIFFQEDQYDKSVTRLLSQVCDTERCVRLICSHTKINEKNLLAMKILRRISNNRRLILRLSPVLEKIASFVKSENLELAHAARTLLIEAETPTYTEIKIRGSSPSPTNLERYDILFEMFDNNFDSVLKYVTVCCGVPEASIRRLEDGHPHDVQFSIPIQKIAHGLGLPNDEVVEISVTMRVVGDVADIVERLPQVAAKVVKPDSTLYIVSHTGAVRCDANLDEKFSVTLK</sequence>
<evidence type="ECO:0000313" key="8">
    <source>
        <dbReference type="Proteomes" id="UP000004810"/>
    </source>
</evidence>
<dbReference type="InterPro" id="IPR005482">
    <property type="entry name" value="Biotin_COase_C"/>
</dbReference>
<dbReference type="Proteomes" id="UP000004810">
    <property type="component" value="Unassembled WGS sequence"/>
</dbReference>
<evidence type="ECO:0000259" key="5">
    <source>
        <dbReference type="PROSITE" id="PS50975"/>
    </source>
</evidence>
<feature type="domain" description="Biotin carboxylation" evidence="6">
    <location>
        <begin position="1"/>
        <end position="204"/>
    </location>
</feature>
<dbReference type="InterPro" id="IPR011053">
    <property type="entry name" value="Single_hybrid_motif"/>
</dbReference>
<dbReference type="Gene3D" id="2.40.50.100">
    <property type="match status" value="1"/>
</dbReference>
<dbReference type="PANTHER" id="PTHR45728">
    <property type="entry name" value="ACETYL-COA CARBOXYLASE, ISOFORM A"/>
    <property type="match status" value="1"/>
</dbReference>
<dbReference type="SUPFAM" id="SSF51230">
    <property type="entry name" value="Single hybrid motif"/>
    <property type="match status" value="1"/>
</dbReference>
<dbReference type="InterPro" id="IPR011761">
    <property type="entry name" value="ATP-grasp"/>
</dbReference>
<evidence type="ECO:0008006" key="9">
    <source>
        <dbReference type="Google" id="ProtNLM"/>
    </source>
</evidence>
<dbReference type="PROSITE" id="PS50979">
    <property type="entry name" value="BC"/>
    <property type="match status" value="1"/>
</dbReference>
<dbReference type="GO" id="GO:0005524">
    <property type="term" value="F:ATP binding"/>
    <property type="evidence" value="ECO:0007669"/>
    <property type="project" value="UniProtKB-UniRule"/>
</dbReference>
<dbReference type="Pfam" id="PF02785">
    <property type="entry name" value="Biotin_carb_C"/>
    <property type="match status" value="1"/>
</dbReference>
<dbReference type="SUPFAM" id="SSF51246">
    <property type="entry name" value="Rudiment single hybrid motif"/>
    <property type="match status" value="1"/>
</dbReference>